<gene>
    <name evidence="1" type="ORF">PV383_19880</name>
</gene>
<reference evidence="1 2" key="1">
    <citation type="journal article" date="2023" name="Microb. Genom.">
        <title>Mesoterricola silvestris gen. nov., sp. nov., Mesoterricola sediminis sp. nov., Geothrix oryzae sp. nov., Geothrix edaphica sp. nov., Geothrix rubra sp. nov., and Geothrix limicola sp. nov., six novel members of Acidobacteriota isolated from soils.</title>
        <authorList>
            <person name="Weisberg A.J."/>
            <person name="Pearce E."/>
            <person name="Kramer C.G."/>
            <person name="Chang J.H."/>
            <person name="Clarke C.R."/>
        </authorList>
    </citation>
    <scope>NUCLEOTIDE SEQUENCE [LARGE SCALE GENOMIC DNA]</scope>
    <source>
        <strain evidence="1 2">NE20-4-1</strain>
    </source>
</reference>
<dbReference type="EMBL" id="JARAWJ010000014">
    <property type="protein sequence ID" value="MDX3039420.1"/>
    <property type="molecule type" value="Genomic_DNA"/>
</dbReference>
<evidence type="ECO:0000313" key="1">
    <source>
        <dbReference type="EMBL" id="MDX3039420.1"/>
    </source>
</evidence>
<dbReference type="Proteomes" id="UP001282474">
    <property type="component" value="Unassembled WGS sequence"/>
</dbReference>
<keyword evidence="2" id="KW-1185">Reference proteome</keyword>
<comment type="caution">
    <text evidence="1">The sequence shown here is derived from an EMBL/GenBank/DDBJ whole genome shotgun (WGS) entry which is preliminary data.</text>
</comment>
<accession>A0ABU4MPY2</accession>
<proteinExistence type="predicted"/>
<sequence>MTALPDDGTPNEICIWCPGHPRIPAAQFDDHLDREHPSISDPRNSTSCWSRAEVGTPDAVIHEIACGRGRHRWGKHRNRHVRWACPPRCGCIRHTNSIKESQ</sequence>
<name>A0ABU4MPY2_9ACTN</name>
<dbReference type="RefSeq" id="WP_193382611.1">
    <property type="nucleotide sequence ID" value="NZ_JABXWF010000011.1"/>
</dbReference>
<evidence type="ECO:0000313" key="2">
    <source>
        <dbReference type="Proteomes" id="UP001282474"/>
    </source>
</evidence>
<organism evidence="1 2">
    <name type="scientific">Streptomyces caniscabiei</name>
    <dbReference type="NCBI Taxonomy" id="2746961"/>
    <lineage>
        <taxon>Bacteria</taxon>
        <taxon>Bacillati</taxon>
        <taxon>Actinomycetota</taxon>
        <taxon>Actinomycetes</taxon>
        <taxon>Kitasatosporales</taxon>
        <taxon>Streptomycetaceae</taxon>
        <taxon>Streptomyces</taxon>
    </lineage>
</organism>
<protein>
    <submittedName>
        <fullName evidence="1">Uncharacterized protein</fullName>
    </submittedName>
</protein>